<gene>
    <name evidence="1" type="ORF">EDF62_3068</name>
</gene>
<organism evidence="1 2">
    <name type="scientific">Leucobacter luti</name>
    <dbReference type="NCBI Taxonomy" id="340320"/>
    <lineage>
        <taxon>Bacteria</taxon>
        <taxon>Bacillati</taxon>
        <taxon>Actinomycetota</taxon>
        <taxon>Actinomycetes</taxon>
        <taxon>Micrococcales</taxon>
        <taxon>Microbacteriaceae</taxon>
        <taxon>Leucobacter</taxon>
    </lineage>
</organism>
<dbReference type="AlphaFoldDB" id="A0A4R6RSE3"/>
<reference evidence="1 2" key="1">
    <citation type="submission" date="2019-03" db="EMBL/GenBank/DDBJ databases">
        <title>Genomic analyses of the natural microbiome of Caenorhabditis elegans.</title>
        <authorList>
            <person name="Samuel B."/>
        </authorList>
    </citation>
    <scope>NUCLEOTIDE SEQUENCE [LARGE SCALE GENOMIC DNA]</scope>
    <source>
        <strain evidence="1 2">JUb18</strain>
    </source>
</reference>
<name>A0A4R6RSE3_9MICO</name>
<comment type="caution">
    <text evidence="1">The sequence shown here is derived from an EMBL/GenBank/DDBJ whole genome shotgun (WGS) entry which is preliminary data.</text>
</comment>
<protein>
    <submittedName>
        <fullName evidence="1">Uncharacterized protein</fullName>
    </submittedName>
</protein>
<accession>A0A4R6RSE3</accession>
<dbReference type="RefSeq" id="WP_133617623.1">
    <property type="nucleotide sequence ID" value="NZ_SNYA01000008.1"/>
</dbReference>
<sequence length="235" mass="26690">MSAHDRYERDDYTGDWWNDHPGSEEILSRIQAVERQRLAGGFRSQIDYHAAFWDAEGITPPGDRERVSIARAGLSTAAPLAINENRFTALRAEAPEWAVGHDALITLNAQRLPGKKAPRWNSRHPIIEALTTGEIDSAITLNGLATTGSVTIPMTSKTLDTIYVRPELLHHVQLSWQCLRLRHKDIITLPSQHEIMRVDEPWFREPWRWLLPAYEDAVQDADTALELELTMLESP</sequence>
<keyword evidence="2" id="KW-1185">Reference proteome</keyword>
<evidence type="ECO:0000313" key="1">
    <source>
        <dbReference type="EMBL" id="TDP89771.1"/>
    </source>
</evidence>
<evidence type="ECO:0000313" key="2">
    <source>
        <dbReference type="Proteomes" id="UP000295601"/>
    </source>
</evidence>
<dbReference type="EMBL" id="SNYA01000008">
    <property type="protein sequence ID" value="TDP89771.1"/>
    <property type="molecule type" value="Genomic_DNA"/>
</dbReference>
<dbReference type="Proteomes" id="UP000295601">
    <property type="component" value="Unassembled WGS sequence"/>
</dbReference>
<proteinExistence type="predicted"/>
<dbReference type="OrthoDB" id="9889759at2"/>